<evidence type="ECO:0000313" key="1">
    <source>
        <dbReference type="EMBL" id="MBC5996849.1"/>
    </source>
</evidence>
<dbReference type="NCBIfam" id="TIGR03172">
    <property type="entry name" value="selenium cofactor biosynthesis protein YqeC"/>
    <property type="match status" value="1"/>
</dbReference>
<proteinExistence type="predicted"/>
<dbReference type="EMBL" id="JACRWE010000003">
    <property type="protein sequence ID" value="MBC5996849.1"/>
    <property type="molecule type" value="Genomic_DNA"/>
</dbReference>
<dbReference type="Pfam" id="PF19842">
    <property type="entry name" value="YqeC"/>
    <property type="match status" value="1"/>
</dbReference>
<dbReference type="RefSeq" id="WP_153971683.1">
    <property type="nucleotide sequence ID" value="NZ_JACRWE010000003.1"/>
</dbReference>
<protein>
    <submittedName>
        <fullName evidence="1">Selenium-dependent hydroxylase accessory protein YqeC</fullName>
    </submittedName>
</protein>
<organism evidence="1 2">
    <name type="scientific">Romboutsia faecis</name>
    <dbReference type="NCBI Taxonomy" id="2764597"/>
    <lineage>
        <taxon>Bacteria</taxon>
        <taxon>Bacillati</taxon>
        <taxon>Bacillota</taxon>
        <taxon>Clostridia</taxon>
        <taxon>Peptostreptococcales</taxon>
        <taxon>Peptostreptococcaceae</taxon>
        <taxon>Romboutsia</taxon>
    </lineage>
</organism>
<gene>
    <name evidence="1" type="primary">yqeC</name>
    <name evidence="1" type="ORF">H8923_08760</name>
</gene>
<comment type="caution">
    <text evidence="1">The sequence shown here is derived from an EMBL/GenBank/DDBJ whole genome shotgun (WGS) entry which is preliminary data.</text>
</comment>
<keyword evidence="2" id="KW-1185">Reference proteome</keyword>
<accession>A0ABR7JPJ9</accession>
<dbReference type="InterPro" id="IPR017587">
    <property type="entry name" value="YqeC"/>
</dbReference>
<reference evidence="1 2" key="1">
    <citation type="submission" date="2020-08" db="EMBL/GenBank/DDBJ databases">
        <authorList>
            <person name="Liu C."/>
            <person name="Sun Q."/>
        </authorList>
    </citation>
    <scope>NUCLEOTIDE SEQUENCE [LARGE SCALE GENOMIC DNA]</scope>
    <source>
        <strain evidence="1 2">NSJ-18</strain>
    </source>
</reference>
<sequence length="239" mass="27674">MLLMEMLESNDKIITVVGAGGKTSFINYFAKYYRNKCKVLLTTTTKIYLLNENTYDNLLMTEYDKELPTINSCGVTVAGKYINHENKIIGLDFYEINEIEDNFELILIEGDGSKKKKLKGWRDYEPVVYPKTNKVIGIVDITSYGMDIKDENIHNLKEFLKITDIHEDKVNLLHLKSMILHKDGLFKNATNNKILFINKVEDENYESIAKELIKLIKYENPNISIFYGSIKKNFCVKCL</sequence>
<name>A0ABR7JPJ9_9FIRM</name>
<dbReference type="Proteomes" id="UP000609849">
    <property type="component" value="Unassembled WGS sequence"/>
</dbReference>
<evidence type="ECO:0000313" key="2">
    <source>
        <dbReference type="Proteomes" id="UP000609849"/>
    </source>
</evidence>